<keyword evidence="2" id="KW-1185">Reference proteome</keyword>
<organism evidence="1 2">
    <name type="scientific">Cordylochernes scorpioides</name>
    <dbReference type="NCBI Taxonomy" id="51811"/>
    <lineage>
        <taxon>Eukaryota</taxon>
        <taxon>Metazoa</taxon>
        <taxon>Ecdysozoa</taxon>
        <taxon>Arthropoda</taxon>
        <taxon>Chelicerata</taxon>
        <taxon>Arachnida</taxon>
        <taxon>Pseudoscorpiones</taxon>
        <taxon>Cheliferoidea</taxon>
        <taxon>Chernetidae</taxon>
        <taxon>Cordylochernes</taxon>
    </lineage>
</organism>
<evidence type="ECO:0000313" key="1">
    <source>
        <dbReference type="EMBL" id="UYV79783.1"/>
    </source>
</evidence>
<gene>
    <name evidence="1" type="ORF">LAZ67_18000652</name>
</gene>
<dbReference type="EMBL" id="CP092880">
    <property type="protein sequence ID" value="UYV79783.1"/>
    <property type="molecule type" value="Genomic_DNA"/>
</dbReference>
<dbReference type="Gene3D" id="3.90.1100.10">
    <property type="match status" value="1"/>
</dbReference>
<reference evidence="1 2" key="1">
    <citation type="submission" date="2022-01" db="EMBL/GenBank/DDBJ databases">
        <title>A chromosomal length assembly of Cordylochernes scorpioides.</title>
        <authorList>
            <person name="Zeh D."/>
            <person name="Zeh J."/>
        </authorList>
    </citation>
    <scope>NUCLEOTIDE SEQUENCE [LARGE SCALE GENOMIC DNA]</scope>
    <source>
        <strain evidence="1">IN4F17</strain>
        <tissue evidence="1">Whole Body</tissue>
    </source>
</reference>
<dbReference type="Proteomes" id="UP001235939">
    <property type="component" value="Chromosome 18"/>
</dbReference>
<proteinExistence type="predicted"/>
<evidence type="ECO:0000313" key="2">
    <source>
        <dbReference type="Proteomes" id="UP001235939"/>
    </source>
</evidence>
<sequence>MDLRVPPQGYRGAVSVLMLELAAKTSMLGTASNYRQSQTFTKVPGYPCGETYSRGRDWCGGDCVSPAGWLYTAWRMKESLTSVVSQCRLRDLTYAAPITVDIEFIKGQDKIMKKDVPIGR</sequence>
<protein>
    <submittedName>
        <fullName evidence="1">POLR3B</fullName>
    </submittedName>
</protein>
<accession>A0ABY6LIT3</accession>
<name>A0ABY6LIT3_9ARAC</name>